<keyword evidence="5 7" id="KW-0378">Hydrolase</keyword>
<dbReference type="RefSeq" id="WP_343895225.1">
    <property type="nucleotide sequence ID" value="NZ_BAAAFZ010000026.1"/>
</dbReference>
<protein>
    <recommendedName>
        <fullName evidence="7">Inositol-1-monophosphatase</fullName>
        <ecNumber evidence="7">3.1.3.25</ecNumber>
    </recommendedName>
</protein>
<dbReference type="CDD" id="cd01639">
    <property type="entry name" value="IMPase"/>
    <property type="match status" value="1"/>
</dbReference>
<dbReference type="SUPFAM" id="SSF56655">
    <property type="entry name" value="Carbohydrate phosphatase"/>
    <property type="match status" value="1"/>
</dbReference>
<dbReference type="Pfam" id="PF00459">
    <property type="entry name" value="Inositol_P"/>
    <property type="match status" value="1"/>
</dbReference>
<comment type="catalytic activity">
    <reaction evidence="1 7">
        <text>a myo-inositol phosphate + H2O = myo-inositol + phosphate</text>
        <dbReference type="Rhea" id="RHEA:24056"/>
        <dbReference type="ChEBI" id="CHEBI:15377"/>
        <dbReference type="ChEBI" id="CHEBI:17268"/>
        <dbReference type="ChEBI" id="CHEBI:43474"/>
        <dbReference type="ChEBI" id="CHEBI:84139"/>
        <dbReference type="EC" id="3.1.3.25"/>
    </reaction>
</comment>
<evidence type="ECO:0000256" key="2">
    <source>
        <dbReference type="ARBA" id="ARBA00001946"/>
    </source>
</evidence>
<comment type="caution">
    <text evidence="9">The sequence shown here is derived from an EMBL/GenBank/DDBJ whole genome shotgun (WGS) entry which is preliminary data.</text>
</comment>
<dbReference type="PROSITE" id="PS00630">
    <property type="entry name" value="IMP_2"/>
    <property type="match status" value="1"/>
</dbReference>
<dbReference type="EC" id="3.1.3.25" evidence="7"/>
<sequence length="310" mass="33042">MASPRLSPQLNAVVNAVHKTGRRLLRDFGEAEKLQVSVKGAGDFVSQADLLAEEMLRKELSRARPGFAFHMEESGISGDADWEWRWVVDPLDGTTNFLHGIPHWAISVGIEKRTGAGTSEVVAGVVYNPAVDEMFWAERGMGAFLNDRRLRVSGRKDLREAVFATGIPFASIPRKAEFTQILGRVMPQVAGVRRFGSAALDLAWTAAGRYDGYWELGIHPWDMAAGLVMVREAGGFATDPDGGDAWPGGDVVAGNPSLQGRLRDIVSEGIAAASAQRSGREGSRKAAAAATGAERRQGAAPAAPEPPAGG</sequence>
<dbReference type="PRINTS" id="PR01959">
    <property type="entry name" value="SBIMPHPHTASE"/>
</dbReference>
<keyword evidence="6 7" id="KW-0460">Magnesium</keyword>
<keyword evidence="10" id="KW-1185">Reference proteome</keyword>
<evidence type="ECO:0000313" key="10">
    <source>
        <dbReference type="Proteomes" id="UP001501588"/>
    </source>
</evidence>
<evidence type="ECO:0000256" key="6">
    <source>
        <dbReference type="ARBA" id="ARBA00022842"/>
    </source>
</evidence>
<comment type="cofactor">
    <cofactor evidence="2 7">
        <name>Mg(2+)</name>
        <dbReference type="ChEBI" id="CHEBI:18420"/>
    </cofactor>
</comment>
<evidence type="ECO:0000256" key="7">
    <source>
        <dbReference type="RuleBase" id="RU364068"/>
    </source>
</evidence>
<evidence type="ECO:0000256" key="8">
    <source>
        <dbReference type="SAM" id="MobiDB-lite"/>
    </source>
</evidence>
<reference evidence="10" key="1">
    <citation type="journal article" date="2019" name="Int. J. Syst. Evol. Microbiol.">
        <title>The Global Catalogue of Microorganisms (GCM) 10K type strain sequencing project: providing services to taxonomists for standard genome sequencing and annotation.</title>
        <authorList>
            <consortium name="The Broad Institute Genomics Platform"/>
            <consortium name="The Broad Institute Genome Sequencing Center for Infectious Disease"/>
            <person name="Wu L."/>
            <person name="Ma J."/>
        </authorList>
    </citation>
    <scope>NUCLEOTIDE SEQUENCE [LARGE SCALE GENOMIC DNA]</scope>
    <source>
        <strain evidence="10">JCM 9933</strain>
    </source>
</reference>
<name>A0ABP3Q9J4_9PROT</name>
<keyword evidence="4 7" id="KW-0479">Metal-binding</keyword>
<dbReference type="Gene3D" id="3.40.190.80">
    <property type="match status" value="1"/>
</dbReference>
<accession>A0ABP3Q9J4</accession>
<gene>
    <name evidence="9" type="ORF">GCM10009416_20850</name>
</gene>
<dbReference type="InterPro" id="IPR033942">
    <property type="entry name" value="IMPase"/>
</dbReference>
<evidence type="ECO:0000256" key="5">
    <source>
        <dbReference type="ARBA" id="ARBA00022801"/>
    </source>
</evidence>
<dbReference type="InterPro" id="IPR022337">
    <property type="entry name" value="Inositol_monophosphatase_SuhB"/>
</dbReference>
<dbReference type="Proteomes" id="UP001501588">
    <property type="component" value="Unassembled WGS sequence"/>
</dbReference>
<feature type="region of interest" description="Disordered" evidence="8">
    <location>
        <begin position="273"/>
        <end position="310"/>
    </location>
</feature>
<evidence type="ECO:0000256" key="4">
    <source>
        <dbReference type="ARBA" id="ARBA00022723"/>
    </source>
</evidence>
<dbReference type="EMBL" id="BAAAFZ010000026">
    <property type="protein sequence ID" value="GAA0582277.1"/>
    <property type="molecule type" value="Genomic_DNA"/>
</dbReference>
<dbReference type="PANTHER" id="PTHR20854:SF4">
    <property type="entry name" value="INOSITOL-1-MONOPHOSPHATASE-RELATED"/>
    <property type="match status" value="1"/>
</dbReference>
<dbReference type="InterPro" id="IPR020583">
    <property type="entry name" value="Inositol_monoP_metal-BS"/>
</dbReference>
<dbReference type="InterPro" id="IPR020550">
    <property type="entry name" value="Inositol_monophosphatase_CS"/>
</dbReference>
<proteinExistence type="inferred from homology"/>
<dbReference type="PROSITE" id="PS00629">
    <property type="entry name" value="IMP_1"/>
    <property type="match status" value="1"/>
</dbReference>
<dbReference type="PRINTS" id="PR00377">
    <property type="entry name" value="IMPHPHTASES"/>
</dbReference>
<evidence type="ECO:0000256" key="1">
    <source>
        <dbReference type="ARBA" id="ARBA00001033"/>
    </source>
</evidence>
<organism evidence="9 10">
    <name type="scientific">Craurococcus roseus</name>
    <dbReference type="NCBI Taxonomy" id="77585"/>
    <lineage>
        <taxon>Bacteria</taxon>
        <taxon>Pseudomonadati</taxon>
        <taxon>Pseudomonadota</taxon>
        <taxon>Alphaproteobacteria</taxon>
        <taxon>Acetobacterales</taxon>
        <taxon>Acetobacteraceae</taxon>
        <taxon>Craurococcus</taxon>
    </lineage>
</organism>
<dbReference type="Gene3D" id="3.30.540.10">
    <property type="entry name" value="Fructose-1,6-Bisphosphatase, subunit A, domain 1"/>
    <property type="match status" value="1"/>
</dbReference>
<evidence type="ECO:0000313" key="9">
    <source>
        <dbReference type="EMBL" id="GAA0582277.1"/>
    </source>
</evidence>
<evidence type="ECO:0000256" key="3">
    <source>
        <dbReference type="ARBA" id="ARBA00009759"/>
    </source>
</evidence>
<feature type="compositionally biased region" description="Low complexity" evidence="8">
    <location>
        <begin position="285"/>
        <end position="302"/>
    </location>
</feature>
<comment type="similarity">
    <text evidence="3 7">Belongs to the inositol monophosphatase superfamily.</text>
</comment>
<dbReference type="PANTHER" id="PTHR20854">
    <property type="entry name" value="INOSITOL MONOPHOSPHATASE"/>
    <property type="match status" value="1"/>
</dbReference>
<dbReference type="InterPro" id="IPR000760">
    <property type="entry name" value="Inositol_monophosphatase-like"/>
</dbReference>